<feature type="domain" description="ZZ-type" evidence="6">
    <location>
        <begin position="308"/>
        <end position="362"/>
    </location>
</feature>
<proteinExistence type="predicted"/>
<dbReference type="InterPro" id="IPR032350">
    <property type="entry name" value="Nbr1_FW"/>
</dbReference>
<dbReference type="CDD" id="cd02249">
    <property type="entry name" value="ZZ"/>
    <property type="match status" value="2"/>
</dbReference>
<keyword evidence="3" id="KW-0862">Zinc</keyword>
<evidence type="ECO:0000256" key="5">
    <source>
        <dbReference type="SAM" id="MobiDB-lite"/>
    </source>
</evidence>
<dbReference type="OrthoDB" id="661148at2759"/>
<feature type="domain" description="ZZ-type" evidence="6">
    <location>
        <begin position="453"/>
        <end position="508"/>
    </location>
</feature>
<feature type="region of interest" description="Disordered" evidence="5">
    <location>
        <begin position="917"/>
        <end position="986"/>
    </location>
</feature>
<dbReference type="Proteomes" id="UP000807306">
    <property type="component" value="Unassembled WGS sequence"/>
</dbReference>
<feature type="compositionally biased region" description="Polar residues" evidence="5">
    <location>
        <begin position="963"/>
        <end position="973"/>
    </location>
</feature>
<dbReference type="PANTHER" id="PTHR20930">
    <property type="entry name" value="OVARIAN CARCINOMA ANTIGEN CA125-RELATED"/>
    <property type="match status" value="1"/>
</dbReference>
<dbReference type="Pfam" id="PF00569">
    <property type="entry name" value="ZZ"/>
    <property type="match status" value="3"/>
</dbReference>
<dbReference type="InterPro" id="IPR013783">
    <property type="entry name" value="Ig-like_fold"/>
</dbReference>
<evidence type="ECO:0000256" key="4">
    <source>
        <dbReference type="PROSITE-ProRule" id="PRU00228"/>
    </source>
</evidence>
<dbReference type="PROSITE" id="PS50135">
    <property type="entry name" value="ZF_ZZ_2"/>
    <property type="match status" value="3"/>
</dbReference>
<dbReference type="SMART" id="SM00291">
    <property type="entry name" value="ZnF_ZZ"/>
    <property type="match status" value="3"/>
</dbReference>
<dbReference type="Gene3D" id="2.60.40.10">
    <property type="entry name" value="Immunoglobulins"/>
    <property type="match status" value="1"/>
</dbReference>
<feature type="compositionally biased region" description="Polar residues" evidence="5">
    <location>
        <begin position="917"/>
        <end position="933"/>
    </location>
</feature>
<dbReference type="CDD" id="cd14947">
    <property type="entry name" value="NBR1_like"/>
    <property type="match status" value="1"/>
</dbReference>
<evidence type="ECO:0000313" key="8">
    <source>
        <dbReference type="Proteomes" id="UP000807306"/>
    </source>
</evidence>
<dbReference type="AlphaFoldDB" id="A0A9P6ECB4"/>
<dbReference type="SUPFAM" id="SSF57850">
    <property type="entry name" value="RING/U-box"/>
    <property type="match status" value="3"/>
</dbReference>
<reference evidence="7" key="1">
    <citation type="submission" date="2020-11" db="EMBL/GenBank/DDBJ databases">
        <authorList>
            <consortium name="DOE Joint Genome Institute"/>
            <person name="Ahrendt S."/>
            <person name="Riley R."/>
            <person name="Andreopoulos W."/>
            <person name="Labutti K."/>
            <person name="Pangilinan J."/>
            <person name="Ruiz-Duenas F.J."/>
            <person name="Barrasa J.M."/>
            <person name="Sanchez-Garcia M."/>
            <person name="Camarero S."/>
            <person name="Miyauchi S."/>
            <person name="Serrano A."/>
            <person name="Linde D."/>
            <person name="Babiker R."/>
            <person name="Drula E."/>
            <person name="Ayuso-Fernandez I."/>
            <person name="Pacheco R."/>
            <person name="Padilla G."/>
            <person name="Ferreira P."/>
            <person name="Barriuso J."/>
            <person name="Kellner H."/>
            <person name="Castanera R."/>
            <person name="Alfaro M."/>
            <person name="Ramirez L."/>
            <person name="Pisabarro A.G."/>
            <person name="Kuo A."/>
            <person name="Tritt A."/>
            <person name="Lipzen A."/>
            <person name="He G."/>
            <person name="Yan M."/>
            <person name="Ng V."/>
            <person name="Cullen D."/>
            <person name="Martin F."/>
            <person name="Rosso M.-N."/>
            <person name="Henrissat B."/>
            <person name="Hibbett D."/>
            <person name="Martinez A.T."/>
            <person name="Grigoriev I.V."/>
        </authorList>
    </citation>
    <scope>NUCLEOTIDE SEQUENCE</scope>
    <source>
        <strain evidence="7">CBS 506.95</strain>
    </source>
</reference>
<dbReference type="PROSITE" id="PS01357">
    <property type="entry name" value="ZF_ZZ_1"/>
    <property type="match status" value="1"/>
</dbReference>
<keyword evidence="2 4" id="KW-0863">Zinc-finger</keyword>
<sequence length="1003" mass="109361">MFTIKASYGSQTRKATLQNHSTFPSYEDICTQVHRLFPTTQSIYFFNLLFSPDASGPGQIKISKEVRSSADYAKCIRPYKGHHWVNSLLRFTVYDFDRSLAESSGPSHATSVTEGSVAMEVDSVESISRLSRHSSSTSCCSVAQGKEDIRSMLSDFQQGLNRVLESNLSKPLEVGHRAPSDSMLPQDDRPTGSSSSPPPSWCSLCTRDLPTGEDEKGVWFSCVDCHIVVCQNCHSRGKPSFCLNVMGPHNMKQTSRLLESGIPHLPSPWATDRPLNLGKSTVGVQQGAPKMSLNHNASNQPGLKPVAHVGVVCDACNKGIVGVRHKCLDCPDYDLCTSCTESGHAVQHNPFHEFYEIKEPGRVVVHTVYSGNAERPPQTRKASPVATPISHNATCDLCDSTIVGDRYKCLTCPDFDTCKSCFNITNEQHPHHPFVRLSKNEDYIRRRPTQVNMHYATCDGCKKTIFGARFKCMHPDCPDYDLCQNCEALPIAIHPTNHPLLKMKTPNTVVPTVYRVGQRTIIPEASMPVADFPATPVVSVPSEDIRVKTPTPASERHGGDISGVQDIYASQPVSSSNSTMPMNSFEVTPDFTAEQSCRQSPSSPVVANATNPYSTPETLHSINPWPTTNSAERDELLQLIAELATPHDDVTETAADPYTFVRSSVIEQMKGNHKSNEEVHLFGDEATTWAGVTSNIDHLLPQEASLEPTVSQDLQSSRTLAPKILSVEPLLASGLDTIRDSLSHLIRDLPSLVPPQIVPTPETAQTQLPLSAAFIEDVTVPDGQTFPPGAEFVKCWRLLNDGGREWPESTELVFLAGDSLLANAEDTDSVEVVSDVSVGKTGPGKTVDVWTGELKAPENPGRYVGYWRLRADGELFGNSLWIEVNVAEVDSQHTSDESMASSSIIMPAVSQSDAASATVTGTLSSRTQSANEDNLSDDGSDLSLISMPSSPSDDELWHETRSHPTNSITSALSPAQPRRLAPSDANVDYVMLYDDSSSEDGAK</sequence>
<comment type="caution">
    <text evidence="7">The sequence shown here is derived from an EMBL/GenBank/DDBJ whole genome shotgun (WGS) entry which is preliminary data.</text>
</comment>
<dbReference type="InterPro" id="IPR043145">
    <property type="entry name" value="Znf_ZZ_sf"/>
</dbReference>
<dbReference type="CDD" id="cd02340">
    <property type="entry name" value="ZZ_NBR1_like"/>
    <property type="match status" value="1"/>
</dbReference>
<dbReference type="PANTHER" id="PTHR20930:SF0">
    <property type="entry name" value="PROTEIN ILRUN"/>
    <property type="match status" value="1"/>
</dbReference>
<keyword evidence="8" id="KW-1185">Reference proteome</keyword>
<dbReference type="EMBL" id="MU157871">
    <property type="protein sequence ID" value="KAF9526424.1"/>
    <property type="molecule type" value="Genomic_DNA"/>
</dbReference>
<evidence type="ECO:0000256" key="2">
    <source>
        <dbReference type="ARBA" id="ARBA00022771"/>
    </source>
</evidence>
<keyword evidence="1" id="KW-0479">Metal-binding</keyword>
<feature type="domain" description="ZZ-type" evidence="6">
    <location>
        <begin position="390"/>
        <end position="442"/>
    </location>
</feature>
<gene>
    <name evidence="7" type="ORF">CPB83DRAFT_857788</name>
</gene>
<name>A0A9P6ECB4_9AGAR</name>
<organism evidence="7 8">
    <name type="scientific">Crepidotus variabilis</name>
    <dbReference type="NCBI Taxonomy" id="179855"/>
    <lineage>
        <taxon>Eukaryota</taxon>
        <taxon>Fungi</taxon>
        <taxon>Dikarya</taxon>
        <taxon>Basidiomycota</taxon>
        <taxon>Agaricomycotina</taxon>
        <taxon>Agaricomycetes</taxon>
        <taxon>Agaricomycetidae</taxon>
        <taxon>Agaricales</taxon>
        <taxon>Agaricineae</taxon>
        <taxon>Crepidotaceae</taxon>
        <taxon>Crepidotus</taxon>
    </lineage>
</organism>
<protein>
    <recommendedName>
        <fullName evidence="6">ZZ-type domain-containing protein</fullName>
    </recommendedName>
</protein>
<accession>A0A9P6ECB4</accession>
<evidence type="ECO:0000313" key="7">
    <source>
        <dbReference type="EMBL" id="KAF9526424.1"/>
    </source>
</evidence>
<dbReference type="Pfam" id="PF16158">
    <property type="entry name" value="N_BRCA1_IG"/>
    <property type="match status" value="1"/>
</dbReference>
<dbReference type="InterPro" id="IPR000433">
    <property type="entry name" value="Znf_ZZ"/>
</dbReference>
<evidence type="ECO:0000256" key="1">
    <source>
        <dbReference type="ARBA" id="ARBA00022723"/>
    </source>
</evidence>
<feature type="region of interest" description="Disordered" evidence="5">
    <location>
        <begin position="171"/>
        <end position="200"/>
    </location>
</feature>
<evidence type="ECO:0000256" key="3">
    <source>
        <dbReference type="ARBA" id="ARBA00022833"/>
    </source>
</evidence>
<dbReference type="Gene3D" id="3.30.60.90">
    <property type="match status" value="3"/>
</dbReference>
<dbReference type="GO" id="GO:0008270">
    <property type="term" value="F:zinc ion binding"/>
    <property type="evidence" value="ECO:0007669"/>
    <property type="project" value="UniProtKB-KW"/>
</dbReference>
<evidence type="ECO:0000259" key="6">
    <source>
        <dbReference type="PROSITE" id="PS50135"/>
    </source>
</evidence>